<feature type="region of interest" description="Disordered" evidence="2">
    <location>
        <begin position="1"/>
        <end position="34"/>
    </location>
</feature>
<dbReference type="Proteomes" id="UP000000576">
    <property type="component" value="Chromosome"/>
</dbReference>
<dbReference type="EMBL" id="AE008923">
    <property type="protein sequence ID" value="AAM38073.1"/>
    <property type="molecule type" value="Genomic_DNA"/>
</dbReference>
<accession>A0AAI7ZHD7</accession>
<gene>
    <name evidence="4" type="primary">orfT</name>
    <name evidence="4" type="ordered locus">XAC3229</name>
</gene>
<keyword evidence="1" id="KW-0175">Coiled coil</keyword>
<evidence type="ECO:0000259" key="3">
    <source>
        <dbReference type="Pfam" id="PF11740"/>
    </source>
</evidence>
<feature type="coiled-coil region" evidence="1">
    <location>
        <begin position="154"/>
        <end position="318"/>
    </location>
</feature>
<organism evidence="4 5">
    <name type="scientific">Xanthomonas axonopodis pv. citri (strain 306)</name>
    <dbReference type="NCBI Taxonomy" id="190486"/>
    <lineage>
        <taxon>Bacteria</taxon>
        <taxon>Pseudomonadati</taxon>
        <taxon>Pseudomonadota</taxon>
        <taxon>Gammaproteobacteria</taxon>
        <taxon>Lysobacterales</taxon>
        <taxon>Lysobacteraceae</taxon>
        <taxon>Xanthomonas</taxon>
    </lineage>
</organism>
<dbReference type="KEGG" id="xac:XAC3229"/>
<evidence type="ECO:0000256" key="2">
    <source>
        <dbReference type="SAM" id="MobiDB-lite"/>
    </source>
</evidence>
<dbReference type="RefSeq" id="WP_011052118.1">
    <property type="nucleotide sequence ID" value="NC_003919.1"/>
</dbReference>
<proteinExistence type="predicted"/>
<evidence type="ECO:0000313" key="5">
    <source>
        <dbReference type="Proteomes" id="UP000000576"/>
    </source>
</evidence>
<dbReference type="InterPro" id="IPR021104">
    <property type="entry name" value="KfrA_DNA-bd_N"/>
</dbReference>
<protein>
    <submittedName>
        <fullName evidence="4">Cointegrate resolution protein T</fullName>
    </submittedName>
</protein>
<dbReference type="AlphaFoldDB" id="A0AAI7ZHD7"/>
<dbReference type="Pfam" id="PF11740">
    <property type="entry name" value="KfrA_N"/>
    <property type="match status" value="1"/>
</dbReference>
<reference evidence="4 5" key="1">
    <citation type="journal article" date="2002" name="Nature">
        <title>Comparison of the genomes of two Xanthomonas pathogens with differing host specificities.</title>
        <authorList>
            <person name="da Silva A.C."/>
            <person name="Ferro J.A."/>
            <person name="Reinach F.C."/>
            <person name="Farah C.S."/>
            <person name="Furlan L.R."/>
            <person name="Quaggio R.B."/>
            <person name="Monteiro-Vitorello C.B."/>
            <person name="Van Sluys M.A."/>
            <person name="Almeida N.F."/>
            <person name="Alves L.M."/>
            <person name="do Amaral A.M."/>
            <person name="Bertolini M.C."/>
            <person name="Camargo L.E."/>
            <person name="Camarotte G."/>
            <person name="Cannavan F."/>
            <person name="Cardozo J."/>
            <person name="Chambergo F."/>
            <person name="Ciapina L.P."/>
            <person name="Cicarelli R.M."/>
            <person name="Coutinho L.L."/>
            <person name="Cursino-Santos J.R."/>
            <person name="El-Dorry H."/>
            <person name="Faria J.B."/>
            <person name="Ferreira A.J."/>
            <person name="Ferreira R.C."/>
            <person name="Ferro M.I."/>
            <person name="Formighieri E.F."/>
            <person name="Franco M.C."/>
            <person name="Greggio C.C."/>
            <person name="Gruber A."/>
            <person name="Katsuyama A.M."/>
            <person name="Kishi L.T."/>
            <person name="Leite R.P."/>
            <person name="Lemos E.G."/>
            <person name="Lemos M.V."/>
            <person name="Locali E.C."/>
            <person name="Machado M.A."/>
            <person name="Madeira A.M."/>
            <person name="Martinez-Rossi N.M."/>
            <person name="Martins E.C."/>
            <person name="Meidanis J."/>
            <person name="Menck C.F."/>
            <person name="Miyaki C.Y."/>
            <person name="Moon D.H."/>
            <person name="Moreira L.M."/>
            <person name="Novo M.T."/>
            <person name="Okura V.K."/>
            <person name="Oliveira M.C."/>
            <person name="Oliveira V.R."/>
            <person name="Pereira H.A."/>
            <person name="Rossi A."/>
            <person name="Sena J.A."/>
            <person name="Silva C."/>
            <person name="de Souza R.F."/>
            <person name="Spinola L.A."/>
            <person name="Takita M.A."/>
            <person name="Tamura R.E."/>
            <person name="Teixeira E.C."/>
            <person name="Tezza R.I."/>
            <person name="Trindade dos Santos M."/>
            <person name="Truffi D."/>
            <person name="Tsai S.M."/>
            <person name="White F.F."/>
            <person name="Setubal J.C."/>
            <person name="Kitajima J.P."/>
        </authorList>
    </citation>
    <scope>NUCLEOTIDE SEQUENCE [LARGE SCALE GENOMIC DNA]</scope>
    <source>
        <strain evidence="4 5">306</strain>
    </source>
</reference>
<evidence type="ECO:0000256" key="1">
    <source>
        <dbReference type="SAM" id="Coils"/>
    </source>
</evidence>
<feature type="domain" description="KfrA N-terminal DNA-binding" evidence="3">
    <location>
        <begin position="8"/>
        <end position="122"/>
    </location>
</feature>
<dbReference type="GeneID" id="66912291"/>
<sequence>MARSGLYKSDVQRARDRLRATGNGQRATGKHPSVDAVQVALGNTGSKTTIHRYLRELEEEEGQGVGAKMAVSEALQDLIARLAERFHSEADTVVAQAQARFQAQLQERTQALEQARHEAGSLITQLQRCETGLQAEREAGDAARSEVARRTTELAQLEERISGLTVRVAEHDAHAKSLEHKHEHAREALEHYRTSVKDQREQEQRRHAHQVQELQVALRQANEALTAKNHDLMQLNRENGQWLERQTRLERELAQARQRADAQQRERDALRLAAAEHQALQVRWTDDVHALEGVRTELSAARTELVEERQRREHAEADTLRATVRLSTLEQLLAQLRPAHSVGELENAIAAGAMPAGK</sequence>
<evidence type="ECO:0000313" key="4">
    <source>
        <dbReference type="EMBL" id="AAM38073.1"/>
    </source>
</evidence>
<feature type="compositionally biased region" description="Basic and acidic residues" evidence="2">
    <location>
        <begin position="10"/>
        <end position="19"/>
    </location>
</feature>
<name>A0AAI7ZHD7_XANAC</name>